<feature type="region of interest" description="Disordered" evidence="1">
    <location>
        <begin position="430"/>
        <end position="575"/>
    </location>
</feature>
<keyword evidence="3" id="KW-1185">Reference proteome</keyword>
<feature type="compositionally biased region" description="Basic and acidic residues" evidence="1">
    <location>
        <begin position="439"/>
        <end position="457"/>
    </location>
</feature>
<gene>
    <name evidence="2" type="ORF">PSTG_02604</name>
</gene>
<dbReference type="Proteomes" id="UP000054564">
    <property type="component" value="Unassembled WGS sequence"/>
</dbReference>
<feature type="compositionally biased region" description="Basic residues" evidence="1">
    <location>
        <begin position="458"/>
        <end position="479"/>
    </location>
</feature>
<reference evidence="2" key="1">
    <citation type="submission" date="2014-03" db="EMBL/GenBank/DDBJ databases">
        <title>Cloning and expression analysis of gamma-glutamylcysteines synthetase in perennial ryegrass.</title>
        <authorList>
            <person name="Wei S."/>
            <person name="Sun Z."/>
        </authorList>
    </citation>
    <scope>NUCLEOTIDE SEQUENCE</scope>
    <source>
        <strain evidence="2">Race PST-78</strain>
    </source>
</reference>
<feature type="region of interest" description="Disordered" evidence="1">
    <location>
        <begin position="384"/>
        <end position="417"/>
    </location>
</feature>
<accession>A0A0L0VYA7</accession>
<feature type="compositionally biased region" description="Basic and acidic residues" evidence="1">
    <location>
        <begin position="404"/>
        <end position="417"/>
    </location>
</feature>
<protein>
    <submittedName>
        <fullName evidence="2">Uncharacterized protein</fullName>
    </submittedName>
</protein>
<dbReference type="OrthoDB" id="2499796at2759"/>
<reference evidence="3" key="2">
    <citation type="submission" date="2014-03" db="EMBL/GenBank/DDBJ databases">
        <title>The Genome Sequence of Puccinia striiformis f. sp. tritici PST-78.</title>
        <authorList>
            <consortium name="The Broad Institute Genome Sequencing Platform"/>
            <person name="Cuomo C."/>
            <person name="Hulbert S."/>
            <person name="Chen X."/>
            <person name="Walker B."/>
            <person name="Young S.K."/>
            <person name="Zeng Q."/>
            <person name="Gargeya S."/>
            <person name="Fitzgerald M."/>
            <person name="Haas B."/>
            <person name="Abouelleil A."/>
            <person name="Alvarado L."/>
            <person name="Arachchi H.M."/>
            <person name="Berlin A.M."/>
            <person name="Chapman S.B."/>
            <person name="Goldberg J."/>
            <person name="Griggs A."/>
            <person name="Gujja S."/>
            <person name="Hansen M."/>
            <person name="Howarth C."/>
            <person name="Imamovic A."/>
            <person name="Larimer J."/>
            <person name="McCowan C."/>
            <person name="Montmayeur A."/>
            <person name="Murphy C."/>
            <person name="Neiman D."/>
            <person name="Pearson M."/>
            <person name="Priest M."/>
            <person name="Roberts A."/>
            <person name="Saif S."/>
            <person name="Shea T."/>
            <person name="Sisk P."/>
            <person name="Sykes S."/>
            <person name="Wortman J."/>
            <person name="Nusbaum C."/>
            <person name="Birren B."/>
        </authorList>
    </citation>
    <scope>NUCLEOTIDE SEQUENCE [LARGE SCALE GENOMIC DNA]</scope>
    <source>
        <strain evidence="3">race PST-78</strain>
    </source>
</reference>
<dbReference type="EMBL" id="AJIL01000013">
    <property type="protein sequence ID" value="KNF04258.1"/>
    <property type="molecule type" value="Genomic_DNA"/>
</dbReference>
<dbReference type="EMBL" id="AJIL01000013">
    <property type="protein sequence ID" value="KNF04257.1"/>
    <property type="molecule type" value="Genomic_DNA"/>
</dbReference>
<dbReference type="AlphaFoldDB" id="A0A0L0VYA7"/>
<sequence>MVCRKRQRPSASDFFGLPPPEAPVIEKPLDSIDADFGLAVNHQRTACPLEYLSELESLEPHQRILELIRGNDKIEWDASIKGSYLYVVRSDRSEVKIEEVLELRHIATLLWGPGKREVIGGKTIHSGHLCFKVDDSRTITTDEVYAIEFPTLRSAEIAGGIVEFHLNRFLASLVEDAEKPLLQVQTKIGSPRWFIENPTNSMPESKWQVVRRQIPFLRPIVKREKSPVIMKNPLAETNPSAFELSQLPPGFTIPLILKNLTSLQLIALPIQIKLTEENRSLTPIRVLLRFTDRMSAVICKINLFKVGLKTEEKEAVKFLVDDGDSSIEDTWQIWRNGTVWDEETIQSFVKSQNHEGEKKSEDEIDELKEDTKIGIEGSECPDVTEFLESSDDNRPRKGSSTRSYLERLQQRQKETESKLEKLTLEYEKKNLMQNSEEDGQPRSKFYDVSEQVGDDKKYKKLMKALQRKKSLRRQLKQYRKTAELPIKVKQQRKQWRKEQRQKFREDDVRSEEVSSGADSDQESDESDQPDQQQLASCSNEEWERIRKKQRVRRVMEEKENSPNAEDENGERRIYTNDEIYRRKFARPNEPLPGDVD</sequence>
<proteinExistence type="predicted"/>
<feature type="compositionally biased region" description="Acidic residues" evidence="1">
    <location>
        <begin position="519"/>
        <end position="528"/>
    </location>
</feature>
<comment type="caution">
    <text evidence="2">The sequence shown here is derived from an EMBL/GenBank/DDBJ whole genome shotgun (WGS) entry which is preliminary data.</text>
</comment>
<organism evidence="2 3">
    <name type="scientific">Puccinia striiformis f. sp. tritici PST-78</name>
    <dbReference type="NCBI Taxonomy" id="1165861"/>
    <lineage>
        <taxon>Eukaryota</taxon>
        <taxon>Fungi</taxon>
        <taxon>Dikarya</taxon>
        <taxon>Basidiomycota</taxon>
        <taxon>Pucciniomycotina</taxon>
        <taxon>Pucciniomycetes</taxon>
        <taxon>Pucciniales</taxon>
        <taxon>Pucciniaceae</taxon>
        <taxon>Puccinia</taxon>
    </lineage>
</organism>
<evidence type="ECO:0000256" key="1">
    <source>
        <dbReference type="SAM" id="MobiDB-lite"/>
    </source>
</evidence>
<evidence type="ECO:0000313" key="2">
    <source>
        <dbReference type="EMBL" id="KNF04258.1"/>
    </source>
</evidence>
<feature type="compositionally biased region" description="Basic and acidic residues" evidence="1">
    <location>
        <begin position="496"/>
        <end position="512"/>
    </location>
</feature>
<name>A0A0L0VYA7_9BASI</name>
<evidence type="ECO:0000313" key="3">
    <source>
        <dbReference type="Proteomes" id="UP000054564"/>
    </source>
</evidence>